<reference evidence="1 2" key="1">
    <citation type="submission" date="2020-07" db="EMBL/GenBank/DDBJ databases">
        <title>Sequencing the genomes of 1000 actinobacteria strains.</title>
        <authorList>
            <person name="Klenk H.-P."/>
        </authorList>
    </citation>
    <scope>NUCLEOTIDE SEQUENCE [LARGE SCALE GENOMIC DNA]</scope>
    <source>
        <strain evidence="1 2">DSM 21349</strain>
    </source>
</reference>
<organism evidence="1 2">
    <name type="scientific">Nocardioides ginsengisegetis</name>
    <dbReference type="NCBI Taxonomy" id="661491"/>
    <lineage>
        <taxon>Bacteria</taxon>
        <taxon>Bacillati</taxon>
        <taxon>Actinomycetota</taxon>
        <taxon>Actinomycetes</taxon>
        <taxon>Propionibacteriales</taxon>
        <taxon>Nocardioidaceae</taxon>
        <taxon>Nocardioides</taxon>
    </lineage>
</organism>
<proteinExistence type="predicted"/>
<dbReference type="EMBL" id="JACGXA010000001">
    <property type="protein sequence ID" value="MBA8804302.1"/>
    <property type="molecule type" value="Genomic_DNA"/>
</dbReference>
<evidence type="ECO:0000313" key="2">
    <source>
        <dbReference type="Proteomes" id="UP000580910"/>
    </source>
</evidence>
<dbReference type="RefSeq" id="WP_182539746.1">
    <property type="nucleotide sequence ID" value="NZ_JACGXA010000001.1"/>
</dbReference>
<sequence>MAEHLPVTLQFHPDWPSRDGWVIESMAADGVYRSQWTTGTSNGGLTAHEGGDRWRWESRLFDGRYDAAPAEDRPVYGALNHRRRSQGGSVRFGSCHVRLRASLGVRTTYCFPDSVFEPTLVGGAERLPELVAAADDSDHDELDDYVEAHVHGGVRFDEDVEAVVLDPCFRGGRVEQAAASLGCPVEWHAGFRVATAGLDPDYRGPEFVALAQSLGPELTPDVVGAAARTGAHDPQAIKRVWHLLARFGRG</sequence>
<accession>A0A7W3J0Z2</accession>
<protein>
    <recommendedName>
        <fullName evidence="3">DUF3626 domain-containing protein</fullName>
    </recommendedName>
</protein>
<evidence type="ECO:0000313" key="1">
    <source>
        <dbReference type="EMBL" id="MBA8804302.1"/>
    </source>
</evidence>
<dbReference type="Pfam" id="PF12294">
    <property type="entry name" value="DUF3626"/>
    <property type="match status" value="1"/>
</dbReference>
<gene>
    <name evidence="1" type="ORF">FB382_002593</name>
</gene>
<dbReference type="Proteomes" id="UP000580910">
    <property type="component" value="Unassembled WGS sequence"/>
</dbReference>
<comment type="caution">
    <text evidence="1">The sequence shown here is derived from an EMBL/GenBank/DDBJ whole genome shotgun (WGS) entry which is preliminary data.</text>
</comment>
<dbReference type="AlphaFoldDB" id="A0A7W3J0Z2"/>
<name>A0A7W3J0Z2_9ACTN</name>
<evidence type="ECO:0008006" key="3">
    <source>
        <dbReference type="Google" id="ProtNLM"/>
    </source>
</evidence>
<dbReference type="InterPro" id="IPR022074">
    <property type="entry name" value="DUF3626"/>
</dbReference>
<keyword evidence="2" id="KW-1185">Reference proteome</keyword>